<evidence type="ECO:0000313" key="3">
    <source>
        <dbReference type="Proteomes" id="UP000600946"/>
    </source>
</evidence>
<evidence type="ECO:0000313" key="2">
    <source>
        <dbReference type="EMBL" id="GGY71024.1"/>
    </source>
</evidence>
<feature type="region of interest" description="Disordered" evidence="1">
    <location>
        <begin position="317"/>
        <end position="342"/>
    </location>
</feature>
<name>A0ABQ3AXL5_9ACTN</name>
<feature type="region of interest" description="Disordered" evidence="1">
    <location>
        <begin position="425"/>
        <end position="449"/>
    </location>
</feature>
<comment type="caution">
    <text evidence="2">The sequence shown here is derived from an EMBL/GenBank/DDBJ whole genome shotgun (WGS) entry which is preliminary data.</text>
</comment>
<dbReference type="EMBL" id="BMUU01000025">
    <property type="protein sequence ID" value="GGY71024.1"/>
    <property type="molecule type" value="Genomic_DNA"/>
</dbReference>
<sequence length="449" mass="49028">MWFPGSLGSVEVMLVQGYRDMGVKGHLPDQPDLFSVQREDSADGLEHISPFAAPVAASANAVTDDPVALRIAETIRDVFGDFGSEHGLSRAEIAQACAAVASADAFDARFRVFTKLRLLESLRGKAHDQRYVFNPTSGAALLVYERLGEAGGVQEITMLLDRAREGVLNGSLTEEQLAAKIAQARRSLANYTNHLLRLVRTRPIEELLGQRHHHAHSTSLEEAKHLVHAVAEQYPALRPAGTRLIQEALRYTAAVHEFHDRLMQQATTRRDFSMLLPEQYVTAARRSSVDALAQVFAATVFDPPHVQITTGQILTAAADHQPPPPRQRLPRPPTQPPGPDPVETVRAKAALARQRREATVTLLMAGKDVADVTARLRALPWQAAVQHLVDMLRAAADPAIPLMLDISREVIVDAAGPVTYASPVTMSRIPDSPQDMNDDAEAAPQSPHE</sequence>
<organism evidence="2 3">
    <name type="scientific">Streptomyces xanthochromogenes</name>
    <dbReference type="NCBI Taxonomy" id="67384"/>
    <lineage>
        <taxon>Bacteria</taxon>
        <taxon>Bacillati</taxon>
        <taxon>Actinomycetota</taxon>
        <taxon>Actinomycetes</taxon>
        <taxon>Kitasatosporales</taxon>
        <taxon>Streptomycetaceae</taxon>
        <taxon>Streptomyces</taxon>
    </lineage>
</organism>
<protein>
    <submittedName>
        <fullName evidence="2">Uncharacterized protein</fullName>
    </submittedName>
</protein>
<accession>A0ABQ3AXL5</accession>
<reference evidence="3" key="1">
    <citation type="journal article" date="2019" name="Int. J. Syst. Evol. Microbiol.">
        <title>The Global Catalogue of Microorganisms (GCM) 10K type strain sequencing project: providing services to taxonomists for standard genome sequencing and annotation.</title>
        <authorList>
            <consortium name="The Broad Institute Genomics Platform"/>
            <consortium name="The Broad Institute Genome Sequencing Center for Infectious Disease"/>
            <person name="Wu L."/>
            <person name="Ma J."/>
        </authorList>
    </citation>
    <scope>NUCLEOTIDE SEQUENCE [LARGE SCALE GENOMIC DNA]</scope>
    <source>
        <strain evidence="3">JCM 4594</strain>
    </source>
</reference>
<keyword evidence="3" id="KW-1185">Reference proteome</keyword>
<feature type="compositionally biased region" description="Pro residues" evidence="1">
    <location>
        <begin position="321"/>
        <end position="340"/>
    </location>
</feature>
<proteinExistence type="predicted"/>
<evidence type="ECO:0000256" key="1">
    <source>
        <dbReference type="SAM" id="MobiDB-lite"/>
    </source>
</evidence>
<dbReference type="Proteomes" id="UP000600946">
    <property type="component" value="Unassembled WGS sequence"/>
</dbReference>
<gene>
    <name evidence="2" type="ORF">GCM10010326_76490</name>
</gene>